<dbReference type="InterPro" id="IPR036680">
    <property type="entry name" value="SPOR-like_sf"/>
</dbReference>
<evidence type="ECO:0000259" key="2">
    <source>
        <dbReference type="PROSITE" id="PS51724"/>
    </source>
</evidence>
<dbReference type="Gene3D" id="3.30.70.1070">
    <property type="entry name" value="Sporulation related repeat"/>
    <property type="match status" value="1"/>
</dbReference>
<dbReference type="PANTHER" id="PTHR38687:SF1">
    <property type="entry name" value="CELL DIVISION PROTEIN DEDD"/>
    <property type="match status" value="1"/>
</dbReference>
<dbReference type="Pfam" id="PF05036">
    <property type="entry name" value="SPOR"/>
    <property type="match status" value="1"/>
</dbReference>
<dbReference type="EMBL" id="ASHL01000007">
    <property type="protein sequence ID" value="EPD12719.1"/>
    <property type="molecule type" value="Genomic_DNA"/>
</dbReference>
<organism evidence="3 4">
    <name type="scientific">Cycloclasticus pugetii</name>
    <dbReference type="NCBI Taxonomy" id="34068"/>
    <lineage>
        <taxon>Bacteria</taxon>
        <taxon>Pseudomonadati</taxon>
        <taxon>Pseudomonadota</taxon>
        <taxon>Gammaproteobacteria</taxon>
        <taxon>Thiotrichales</taxon>
        <taxon>Piscirickettsiaceae</taxon>
        <taxon>Cycloclasticus</taxon>
    </lineage>
</organism>
<name>A0AB33Z037_9GAMM</name>
<dbReference type="AlphaFoldDB" id="A0AB33Z037"/>
<feature type="transmembrane region" description="Helical" evidence="1">
    <location>
        <begin position="9"/>
        <end position="27"/>
    </location>
</feature>
<dbReference type="PROSITE" id="PS51724">
    <property type="entry name" value="SPOR"/>
    <property type="match status" value="1"/>
</dbReference>
<dbReference type="RefSeq" id="WP_016390725.1">
    <property type="nucleotide sequence ID" value="NZ_FQZJ01000004.1"/>
</dbReference>
<accession>A0AB33Z037</accession>
<dbReference type="PANTHER" id="PTHR38687">
    <property type="entry name" value="CELL DIVISION PROTEIN DEDD-RELATED"/>
    <property type="match status" value="1"/>
</dbReference>
<dbReference type="InterPro" id="IPR007730">
    <property type="entry name" value="SPOR-like_dom"/>
</dbReference>
<keyword evidence="1" id="KW-0472">Membrane</keyword>
<protein>
    <submittedName>
        <fullName evidence="3">Sporulation-like protein</fullName>
    </submittedName>
</protein>
<evidence type="ECO:0000256" key="1">
    <source>
        <dbReference type="SAM" id="Phobius"/>
    </source>
</evidence>
<dbReference type="GO" id="GO:0030428">
    <property type="term" value="C:cell septum"/>
    <property type="evidence" value="ECO:0007669"/>
    <property type="project" value="TreeGrafter"/>
</dbReference>
<dbReference type="InterPro" id="IPR052521">
    <property type="entry name" value="Cell_div_SPOR-domain"/>
</dbReference>
<dbReference type="Proteomes" id="UP000015462">
    <property type="component" value="Unassembled WGS sequence"/>
</dbReference>
<dbReference type="GO" id="GO:0032153">
    <property type="term" value="C:cell division site"/>
    <property type="evidence" value="ECO:0007669"/>
    <property type="project" value="TreeGrafter"/>
</dbReference>
<evidence type="ECO:0000313" key="4">
    <source>
        <dbReference type="Proteomes" id="UP000015462"/>
    </source>
</evidence>
<reference evidence="3 4" key="1">
    <citation type="journal article" date="2013" name="Genome Announc.">
        <title>Genome Sequence of the Pyrene- and Fluoranthene-Degrading Bacterium Cycloclasticus sp. Strain PY97M.</title>
        <authorList>
            <person name="Cui Z."/>
            <person name="Xu G."/>
            <person name="Li Q."/>
            <person name="Gao W."/>
            <person name="Zheng L."/>
        </authorList>
    </citation>
    <scope>NUCLEOTIDE SEQUENCE [LARGE SCALE GENOMIC DNA]</scope>
    <source>
        <strain evidence="3 4">PY97M</strain>
    </source>
</reference>
<keyword evidence="1" id="KW-1133">Transmembrane helix</keyword>
<comment type="caution">
    <text evidence="3">The sequence shown here is derived from an EMBL/GenBank/DDBJ whole genome shotgun (WGS) entry which is preliminary data.</text>
</comment>
<keyword evidence="1" id="KW-0812">Transmembrane</keyword>
<sequence>MEQPLKQRLIGATIVISLAVIFLPMFIGQKPADTDIITIDIPTEPSEPTPNIQTLPEQKEEIVAKVSISKESGVKISEQAPPTIPSPPEVKTVEGISAWVVQVGSFSDSKNANSLASKLKSAGFTAFVEPSSVKTGDIFRVRVGPELDKEKAEAISVKLQKEQKLSNTIVIQYP</sequence>
<dbReference type="GO" id="GO:0042834">
    <property type="term" value="F:peptidoglycan binding"/>
    <property type="evidence" value="ECO:0007669"/>
    <property type="project" value="InterPro"/>
</dbReference>
<gene>
    <name evidence="3" type="ORF">L196_08939</name>
</gene>
<evidence type="ECO:0000313" key="3">
    <source>
        <dbReference type="EMBL" id="EPD12719.1"/>
    </source>
</evidence>
<dbReference type="SUPFAM" id="SSF110997">
    <property type="entry name" value="Sporulation related repeat"/>
    <property type="match status" value="1"/>
</dbReference>
<keyword evidence="4" id="KW-1185">Reference proteome</keyword>
<dbReference type="GO" id="GO:0032506">
    <property type="term" value="P:cytokinetic process"/>
    <property type="evidence" value="ECO:0007669"/>
    <property type="project" value="TreeGrafter"/>
</dbReference>
<feature type="domain" description="SPOR" evidence="2">
    <location>
        <begin position="93"/>
        <end position="172"/>
    </location>
</feature>
<proteinExistence type="predicted"/>